<dbReference type="Proteomes" id="UP000053060">
    <property type="component" value="Unassembled WGS sequence"/>
</dbReference>
<dbReference type="SUPFAM" id="SSF140453">
    <property type="entry name" value="EsxAB dimer-like"/>
    <property type="match status" value="1"/>
</dbReference>
<dbReference type="RefSeq" id="WP_060651307.1">
    <property type="nucleotide sequence ID" value="NZ_AZXY01000003.1"/>
</dbReference>
<sequence length="93" mass="9439">MSLYVDPDELDRAAGIYTGAATDTADLADTCPTSVDAGLATGPLTGMLAQIVTDLAGMVEVLGGTGGLLTTTAQTYRDADDEAAAALVRTWSE</sequence>
<protein>
    <recommendedName>
        <fullName evidence="3">ESX-1 secretion-associated protein</fullName>
    </recommendedName>
</protein>
<gene>
    <name evidence="1" type="ORF">Z045_07360</name>
</gene>
<accession>A0A0V9UMF3</accession>
<evidence type="ECO:0008006" key="3">
    <source>
        <dbReference type="Google" id="ProtNLM"/>
    </source>
</evidence>
<name>A0A0V9UMF3_9NOCA</name>
<reference evidence="2" key="1">
    <citation type="submission" date="2015-01" db="EMBL/GenBank/DDBJ databases">
        <title>Draft genome sequence of Rhodococcus pyridinivorans strain KG-16, a hydrocarbon-degrading bacterium.</title>
        <authorList>
            <person name="Aggarwal R.K."/>
            <person name="Dawar C."/>
        </authorList>
    </citation>
    <scope>NUCLEOTIDE SEQUENCE [LARGE SCALE GENOMIC DNA]</scope>
    <source>
        <strain evidence="2">KG-16</strain>
    </source>
</reference>
<evidence type="ECO:0000313" key="1">
    <source>
        <dbReference type="EMBL" id="KSZ59173.1"/>
    </source>
</evidence>
<dbReference type="AlphaFoldDB" id="A0A0V9UMF3"/>
<reference evidence="1 2" key="2">
    <citation type="journal article" date="2016" name="Genome Announc.">
        <title>Draft Genome Sequence of a Versatile Hydrocarbon-Degrading Bacterium, Rhodococcus pyridinivorans Strain KG-16, Collected from Oil Fields in India.</title>
        <authorList>
            <person name="Aggarwal R.K."/>
            <person name="Dawar C."/>
            <person name="Phanindranath R."/>
            <person name="Mutnuri L."/>
            <person name="Dayal A.M."/>
        </authorList>
    </citation>
    <scope>NUCLEOTIDE SEQUENCE [LARGE SCALE GENOMIC DNA]</scope>
    <source>
        <strain evidence="1 2">KG-16</strain>
    </source>
</reference>
<dbReference type="InterPro" id="IPR036689">
    <property type="entry name" value="ESAT-6-like_sf"/>
</dbReference>
<organism evidence="1 2">
    <name type="scientific">Rhodococcus pyridinivorans KG-16</name>
    <dbReference type="NCBI Taxonomy" id="1441730"/>
    <lineage>
        <taxon>Bacteria</taxon>
        <taxon>Bacillati</taxon>
        <taxon>Actinomycetota</taxon>
        <taxon>Actinomycetes</taxon>
        <taxon>Mycobacteriales</taxon>
        <taxon>Nocardiaceae</taxon>
        <taxon>Rhodococcus</taxon>
    </lineage>
</organism>
<evidence type="ECO:0000313" key="2">
    <source>
        <dbReference type="Proteomes" id="UP000053060"/>
    </source>
</evidence>
<dbReference type="EMBL" id="AZXY01000003">
    <property type="protein sequence ID" value="KSZ59173.1"/>
    <property type="molecule type" value="Genomic_DNA"/>
</dbReference>
<proteinExistence type="predicted"/>
<dbReference type="PATRIC" id="fig|1441730.3.peg.1546"/>
<comment type="caution">
    <text evidence="1">The sequence shown here is derived from an EMBL/GenBank/DDBJ whole genome shotgun (WGS) entry which is preliminary data.</text>
</comment>